<protein>
    <submittedName>
        <fullName evidence="2">Uncharacterized protein</fullName>
    </submittedName>
</protein>
<gene>
    <name evidence="2" type="ORF">SAMN02745124_01543</name>
</gene>
<keyword evidence="3" id="KW-1185">Reference proteome</keyword>
<sequence length="607" mass="65991">MQFKGYGFTDSGRDYRFSGPCEMKPNSNYATNADLHFTYEIHGTWNKTTRTAQEVFSIKGATSAANGTVTSTHTCDFDPWLDPDAVCTFPPNAPAQQNNNIKGHHFWDADDGNSTGLVVGPLRLQHSRQVSASSSSSRNNIIWEAMERSLKIIDPTPGKHFNDPSAVMVTTVMDRVVENPPIVGQTINILGYGTIGSMVIGPQNPVKSGNVLFTYFPLKDIVHSYAMPYSYTVDLSFRNSTPIDSVKFTINSYHRLKILSPQAGQEINGDVVVKLDLANHGSTNMPVELDWTWSPFSEPGSWPPIPKDMNIRPTMYNDELVIPRSAFTEEGIWSLTATLNISKIYQDQEGLSISDRVSFKIKGSTPMTDQLHLPPTAAAHAKIKPTATLPTEKQQVKPFKTTAQAAPTTALKAPQSVEPQTKVLQNRPIAAAISAPKAPPTIIRPQENQRFDKPGPVQISARVSAADAGLVWDVEYQAFNASSFVRQRQPSAGSLAAGGGTVKMARLTFPAPGTYRFRAKEEGDQARWSPWRTIVVGSPPALAPAARNIKLTAKPELSTKPKLPGDAVKAAPVTEEAPTAAPIRQVPTGVTPSAIKPNAVPKIKPLP</sequence>
<evidence type="ECO:0000313" key="3">
    <source>
        <dbReference type="Proteomes" id="UP000184139"/>
    </source>
</evidence>
<name>A0A1M5V777_9BACT</name>
<dbReference type="AlphaFoldDB" id="A0A1M5V777"/>
<feature type="compositionally biased region" description="Low complexity" evidence="1">
    <location>
        <begin position="434"/>
        <end position="443"/>
    </location>
</feature>
<feature type="region of interest" description="Disordered" evidence="1">
    <location>
        <begin position="434"/>
        <end position="454"/>
    </location>
</feature>
<reference evidence="2 3" key="1">
    <citation type="submission" date="2016-11" db="EMBL/GenBank/DDBJ databases">
        <authorList>
            <person name="Jaros S."/>
            <person name="Januszkiewicz K."/>
            <person name="Wedrychowicz H."/>
        </authorList>
    </citation>
    <scope>NUCLEOTIDE SEQUENCE [LARGE SCALE GENOMIC DNA]</scope>
    <source>
        <strain evidence="2 3">DSM 9705</strain>
    </source>
</reference>
<organism evidence="2 3">
    <name type="scientific">Desulfofustis glycolicus DSM 9705</name>
    <dbReference type="NCBI Taxonomy" id="1121409"/>
    <lineage>
        <taxon>Bacteria</taxon>
        <taxon>Pseudomonadati</taxon>
        <taxon>Thermodesulfobacteriota</taxon>
        <taxon>Desulfobulbia</taxon>
        <taxon>Desulfobulbales</taxon>
        <taxon>Desulfocapsaceae</taxon>
        <taxon>Desulfofustis</taxon>
    </lineage>
</organism>
<dbReference type="EMBL" id="FQXS01000007">
    <property type="protein sequence ID" value="SHH71075.1"/>
    <property type="molecule type" value="Genomic_DNA"/>
</dbReference>
<evidence type="ECO:0000256" key="1">
    <source>
        <dbReference type="SAM" id="MobiDB-lite"/>
    </source>
</evidence>
<feature type="region of interest" description="Disordered" evidence="1">
    <location>
        <begin position="556"/>
        <end position="607"/>
    </location>
</feature>
<proteinExistence type="predicted"/>
<dbReference type="Proteomes" id="UP000184139">
    <property type="component" value="Unassembled WGS sequence"/>
</dbReference>
<evidence type="ECO:0000313" key="2">
    <source>
        <dbReference type="EMBL" id="SHH71075.1"/>
    </source>
</evidence>
<feature type="compositionally biased region" description="Low complexity" evidence="1">
    <location>
        <begin position="570"/>
        <end position="582"/>
    </location>
</feature>
<accession>A0A1M5V777</accession>